<keyword evidence="3" id="KW-1185">Reference proteome</keyword>
<dbReference type="GeneID" id="65120814"/>
<keyword evidence="1" id="KW-0812">Transmembrane</keyword>
<reference evidence="2 3" key="1">
    <citation type="submission" date="2019-05" db="EMBL/GenBank/DDBJ databases">
        <authorList>
            <person name="Hammer B.W."/>
            <person name="Collado J."/>
            <person name="Fitzgerald H.N."/>
            <person name="Graziano A."/>
            <person name="Haggerty C.V."/>
            <person name="Kim S."/>
            <person name="Ogunsemowo I.H."/>
            <person name="Reddy N."/>
            <person name="Butela K.A."/>
            <person name="Garlena R.A."/>
            <person name="Russell D.A."/>
            <person name="Pope W.H."/>
            <person name="Jacobs-Sera D."/>
            <person name="Hatfull G.F."/>
        </authorList>
    </citation>
    <scope>NUCLEOTIDE SEQUENCE [LARGE SCALE GENOMIC DNA]</scope>
</reference>
<evidence type="ECO:0000313" key="3">
    <source>
        <dbReference type="Proteomes" id="UP000318284"/>
    </source>
</evidence>
<keyword evidence="1" id="KW-1133">Transmembrane helix</keyword>
<dbReference type="Proteomes" id="UP000318284">
    <property type="component" value="Segment"/>
</dbReference>
<dbReference type="RefSeq" id="YP_010102960.1">
    <property type="nucleotide sequence ID" value="NC_055804.1"/>
</dbReference>
<organism evidence="2 3">
    <name type="scientific">Gordonia phage Bakery</name>
    <dbReference type="NCBI Taxonomy" id="2591205"/>
    <lineage>
        <taxon>Viruses</taxon>
        <taxon>Duplodnaviria</taxon>
        <taxon>Heunggongvirae</taxon>
        <taxon>Uroviricota</taxon>
        <taxon>Caudoviricetes</taxon>
        <taxon>Stackebrandtviridae</taxon>
        <taxon>Frickvirinae</taxon>
        <taxon>Wizardvirus</taxon>
        <taxon>Wizardvirus bakery</taxon>
    </lineage>
</organism>
<keyword evidence="1" id="KW-0472">Membrane</keyword>
<name>A0A514DGT6_9CAUD</name>
<gene>
    <name evidence="2" type="primary">46</name>
    <name evidence="2" type="ORF">SEA_BAKERY_46</name>
</gene>
<dbReference type="KEGG" id="vg:65120814"/>
<evidence type="ECO:0000256" key="1">
    <source>
        <dbReference type="SAM" id="Phobius"/>
    </source>
</evidence>
<accession>A0A514DGT6</accession>
<sequence>MPSWLTPSAISDVSIVGLIGIVVVLFMWALLTERIVLGVTHKERTGDLRDRLAKADARAVEDAKAIGTLTTALTEKNASDQANAHFMQAVRDVIQGELGAARRDGGAT</sequence>
<protein>
    <submittedName>
        <fullName evidence="2">Uncharacterized protein</fullName>
    </submittedName>
</protein>
<dbReference type="EMBL" id="MK937603">
    <property type="protein sequence ID" value="QDH92831.1"/>
    <property type="molecule type" value="Genomic_DNA"/>
</dbReference>
<proteinExistence type="predicted"/>
<evidence type="ECO:0000313" key="2">
    <source>
        <dbReference type="EMBL" id="QDH92831.1"/>
    </source>
</evidence>
<feature type="transmembrane region" description="Helical" evidence="1">
    <location>
        <begin position="13"/>
        <end position="31"/>
    </location>
</feature>